<reference evidence="2" key="1">
    <citation type="journal article" date="2023" name="Science">
        <title>Genome structures resolve the early diversification of teleost fishes.</title>
        <authorList>
            <person name="Parey E."/>
            <person name="Louis A."/>
            <person name="Montfort J."/>
            <person name="Bouchez O."/>
            <person name="Roques C."/>
            <person name="Iampietro C."/>
            <person name="Lluch J."/>
            <person name="Castinel A."/>
            <person name="Donnadieu C."/>
            <person name="Desvignes T."/>
            <person name="Floi Bucao C."/>
            <person name="Jouanno E."/>
            <person name="Wen M."/>
            <person name="Mejri S."/>
            <person name="Dirks R."/>
            <person name="Jansen H."/>
            <person name="Henkel C."/>
            <person name="Chen W.J."/>
            <person name="Zahm M."/>
            <person name="Cabau C."/>
            <person name="Klopp C."/>
            <person name="Thompson A.W."/>
            <person name="Robinson-Rechavi M."/>
            <person name="Braasch I."/>
            <person name="Lecointre G."/>
            <person name="Bobe J."/>
            <person name="Postlethwait J.H."/>
            <person name="Berthelot C."/>
            <person name="Roest Crollius H."/>
            <person name="Guiguen Y."/>
        </authorList>
    </citation>
    <scope>NUCLEOTIDE SEQUENCE</scope>
    <source>
        <strain evidence="2">NC1722</strain>
    </source>
</reference>
<protein>
    <submittedName>
        <fullName evidence="2">Uncharacterized protein</fullName>
    </submittedName>
</protein>
<keyword evidence="3" id="KW-1185">Reference proteome</keyword>
<evidence type="ECO:0000256" key="1">
    <source>
        <dbReference type="SAM" id="MobiDB-lite"/>
    </source>
</evidence>
<dbReference type="AlphaFoldDB" id="A0AAD7SLU7"/>
<comment type="caution">
    <text evidence="2">The sequence shown here is derived from an EMBL/GenBank/DDBJ whole genome shotgun (WGS) entry which is preliminary data.</text>
</comment>
<feature type="region of interest" description="Disordered" evidence="1">
    <location>
        <begin position="1"/>
        <end position="40"/>
    </location>
</feature>
<feature type="compositionally biased region" description="Gly residues" evidence="1">
    <location>
        <begin position="8"/>
        <end position="19"/>
    </location>
</feature>
<evidence type="ECO:0000313" key="2">
    <source>
        <dbReference type="EMBL" id="KAJ8404815.1"/>
    </source>
</evidence>
<accession>A0AAD7SLU7</accession>
<name>A0AAD7SLU7_9TELE</name>
<dbReference type="EMBL" id="JAINUG010000051">
    <property type="protein sequence ID" value="KAJ8404815.1"/>
    <property type="molecule type" value="Genomic_DNA"/>
</dbReference>
<sequence>MSLVFESGGKGSSPNGAGGMRQMHSPLLPQNGGRGKAAASVFRRPLPARQTLGLARPFEAGGHSVFHGRVNRLRSRDVTFMTRVASSEVAINYSVVVLFVEVN</sequence>
<dbReference type="Proteomes" id="UP001221898">
    <property type="component" value="Unassembled WGS sequence"/>
</dbReference>
<proteinExistence type="predicted"/>
<evidence type="ECO:0000313" key="3">
    <source>
        <dbReference type="Proteomes" id="UP001221898"/>
    </source>
</evidence>
<organism evidence="2 3">
    <name type="scientific">Aldrovandia affinis</name>
    <dbReference type="NCBI Taxonomy" id="143900"/>
    <lineage>
        <taxon>Eukaryota</taxon>
        <taxon>Metazoa</taxon>
        <taxon>Chordata</taxon>
        <taxon>Craniata</taxon>
        <taxon>Vertebrata</taxon>
        <taxon>Euteleostomi</taxon>
        <taxon>Actinopterygii</taxon>
        <taxon>Neopterygii</taxon>
        <taxon>Teleostei</taxon>
        <taxon>Notacanthiformes</taxon>
        <taxon>Halosauridae</taxon>
        <taxon>Aldrovandia</taxon>
    </lineage>
</organism>
<gene>
    <name evidence="2" type="ORF">AAFF_G00332020</name>
</gene>